<gene>
    <name evidence="1" type="ORF">ACFQ0S_07375</name>
</gene>
<reference evidence="2" key="1">
    <citation type="journal article" date="2019" name="Int. J. Syst. Evol. Microbiol.">
        <title>The Global Catalogue of Microorganisms (GCM) 10K type strain sequencing project: providing services to taxonomists for standard genome sequencing and annotation.</title>
        <authorList>
            <consortium name="The Broad Institute Genomics Platform"/>
            <consortium name="The Broad Institute Genome Sequencing Center for Infectious Disease"/>
            <person name="Wu L."/>
            <person name="Ma J."/>
        </authorList>
    </citation>
    <scope>NUCLEOTIDE SEQUENCE [LARGE SCALE GENOMIC DNA]</scope>
    <source>
        <strain evidence="2">CECT 7649</strain>
    </source>
</reference>
<accession>A0ABW3J1S8</accession>
<keyword evidence="2" id="KW-1185">Reference proteome</keyword>
<comment type="caution">
    <text evidence="1">The sequence shown here is derived from an EMBL/GenBank/DDBJ whole genome shotgun (WGS) entry which is preliminary data.</text>
</comment>
<name>A0ABW3J1S8_9FLAO</name>
<evidence type="ECO:0000313" key="1">
    <source>
        <dbReference type="EMBL" id="MFD0984294.1"/>
    </source>
</evidence>
<dbReference type="RefSeq" id="WP_379753381.1">
    <property type="nucleotide sequence ID" value="NZ_JBHSYB010000006.1"/>
</dbReference>
<sequence>MWRNIKKSIFAFQNYIKMQDSFGELLKLLLPEIIVEYFELTTYKKAEAILHLYLKEVNSIPKEYRQHKLSSKGFFEEITVQDFPIRGHQVYLHITRRRWLNEDTGQVVFRDWNLVADGTRVTQEFASFLKEINRFQAK</sequence>
<protein>
    <submittedName>
        <fullName evidence="1">Transposase</fullName>
    </submittedName>
</protein>
<organism evidence="1 2">
    <name type="scientific">Flavobacterium myungsuense</name>
    <dbReference type="NCBI Taxonomy" id="651823"/>
    <lineage>
        <taxon>Bacteria</taxon>
        <taxon>Pseudomonadati</taxon>
        <taxon>Bacteroidota</taxon>
        <taxon>Flavobacteriia</taxon>
        <taxon>Flavobacteriales</taxon>
        <taxon>Flavobacteriaceae</taxon>
        <taxon>Flavobacterium</taxon>
    </lineage>
</organism>
<evidence type="ECO:0000313" key="2">
    <source>
        <dbReference type="Proteomes" id="UP001597051"/>
    </source>
</evidence>
<proteinExistence type="predicted"/>
<dbReference type="Proteomes" id="UP001597051">
    <property type="component" value="Unassembled WGS sequence"/>
</dbReference>
<dbReference type="EMBL" id="JBHTIZ010000021">
    <property type="protein sequence ID" value="MFD0984294.1"/>
    <property type="molecule type" value="Genomic_DNA"/>
</dbReference>